<evidence type="ECO:0000313" key="8">
    <source>
        <dbReference type="Proteomes" id="UP000237105"/>
    </source>
</evidence>
<feature type="region of interest" description="Disordered" evidence="6">
    <location>
        <begin position="47"/>
        <end position="69"/>
    </location>
</feature>
<comment type="subcellular location">
    <subcellularLocation>
        <location evidence="1">Membrane</location>
        <topology evidence="1">Single-pass type II membrane protein</topology>
    </subcellularLocation>
</comment>
<sequence length="395" mass="45628">MLTYFLLFGCGLTFGIILTTYMKDFSFNLQFTQFSISTSSSSTPSLSSSLSSSSSSPSSQQTSQTQIPIINVKEDEIKPNITRHIGLEDYLMPPNVTHDMNDEELLWRASMVPRIPKYPFNRVPKVAFMFLTRGPVFMAPLWDKFFKGHEGFYSIYVHSNPSYNGSAPENSAFYGRKIPSKEVGWGKVSMIEAERRLLANALLDVSNQRFVLLSEACIPLYNFKTIYNYLINATKNHVMAYDEPGPVGRGRYNYHMYPQISLKQWRKGSQWFEMGRELAIEVVSDRTYFSIFQQYCRGSCYADEHYLPTFVSIKFWEGNSNRSLTWVDWSKGGPHPARFWRTDVTVELLRGLRNNNTNCEYNENSTNLCFLFARKFLPSTVDRLVKFAPKIMHFE</sequence>
<organism evidence="7 8">
    <name type="scientific">Parasponia andersonii</name>
    <name type="common">Sponia andersonii</name>
    <dbReference type="NCBI Taxonomy" id="3476"/>
    <lineage>
        <taxon>Eukaryota</taxon>
        <taxon>Viridiplantae</taxon>
        <taxon>Streptophyta</taxon>
        <taxon>Embryophyta</taxon>
        <taxon>Tracheophyta</taxon>
        <taxon>Spermatophyta</taxon>
        <taxon>Magnoliopsida</taxon>
        <taxon>eudicotyledons</taxon>
        <taxon>Gunneridae</taxon>
        <taxon>Pentapetalae</taxon>
        <taxon>rosids</taxon>
        <taxon>fabids</taxon>
        <taxon>Rosales</taxon>
        <taxon>Cannabaceae</taxon>
        <taxon>Parasponia</taxon>
    </lineage>
</organism>
<dbReference type="PANTHER" id="PTHR31042">
    <property type="entry name" value="CORE-2/I-BRANCHING BETA-1,6-N-ACETYLGLUCOSAMINYLTRANSFERASE FAMILY PROTEIN-RELATED"/>
    <property type="match status" value="1"/>
</dbReference>
<dbReference type="PANTHER" id="PTHR31042:SF111">
    <property type="entry name" value="CORE-2_I-BRANCHING BETA-1,6-N-ACETYLGLUCOSAMINYLTRANSFERASE FAMILY PROTEIN"/>
    <property type="match status" value="1"/>
</dbReference>
<evidence type="ECO:0000256" key="2">
    <source>
        <dbReference type="ARBA" id="ARBA00022676"/>
    </source>
</evidence>
<name>A0A2P5DZD2_PARAD</name>
<comment type="caution">
    <text evidence="7">The sequence shown here is derived from an EMBL/GenBank/DDBJ whole genome shotgun (WGS) entry which is preliminary data.</text>
</comment>
<dbReference type="InterPro" id="IPR003406">
    <property type="entry name" value="Glyco_trans_14"/>
</dbReference>
<evidence type="ECO:0000256" key="3">
    <source>
        <dbReference type="ARBA" id="ARBA00022679"/>
    </source>
</evidence>
<keyword evidence="3 7" id="KW-0808">Transferase</keyword>
<accession>A0A2P5DZD2</accession>
<protein>
    <submittedName>
        <fullName evidence="7">Glycosyl transferase</fullName>
    </submittedName>
</protein>
<dbReference type="Pfam" id="PF02485">
    <property type="entry name" value="Branch"/>
    <property type="match status" value="1"/>
</dbReference>
<dbReference type="Proteomes" id="UP000237105">
    <property type="component" value="Unassembled WGS sequence"/>
</dbReference>
<keyword evidence="5" id="KW-0325">Glycoprotein</keyword>
<evidence type="ECO:0000256" key="1">
    <source>
        <dbReference type="ARBA" id="ARBA00004606"/>
    </source>
</evidence>
<proteinExistence type="predicted"/>
<dbReference type="GO" id="GO:0016757">
    <property type="term" value="F:glycosyltransferase activity"/>
    <property type="evidence" value="ECO:0007669"/>
    <property type="project" value="UniProtKB-KW"/>
</dbReference>
<evidence type="ECO:0000256" key="4">
    <source>
        <dbReference type="ARBA" id="ARBA00023136"/>
    </source>
</evidence>
<keyword evidence="4" id="KW-0472">Membrane</keyword>
<keyword evidence="8" id="KW-1185">Reference proteome</keyword>
<dbReference type="AlphaFoldDB" id="A0A2P5DZD2"/>
<dbReference type="InterPro" id="IPR044174">
    <property type="entry name" value="BC10-like"/>
</dbReference>
<dbReference type="STRING" id="3476.A0A2P5DZD2"/>
<gene>
    <name evidence="7" type="ORF">PanWU01x14_019200</name>
</gene>
<evidence type="ECO:0000256" key="6">
    <source>
        <dbReference type="SAM" id="MobiDB-lite"/>
    </source>
</evidence>
<keyword evidence="2" id="KW-0328">Glycosyltransferase</keyword>
<evidence type="ECO:0000256" key="5">
    <source>
        <dbReference type="ARBA" id="ARBA00023180"/>
    </source>
</evidence>
<evidence type="ECO:0000313" key="7">
    <source>
        <dbReference type="EMBL" id="PON78662.1"/>
    </source>
</evidence>
<reference evidence="8" key="1">
    <citation type="submission" date="2016-06" db="EMBL/GenBank/DDBJ databases">
        <title>Parallel loss of symbiosis genes in relatives of nitrogen-fixing non-legume Parasponia.</title>
        <authorList>
            <person name="Van Velzen R."/>
            <person name="Holmer R."/>
            <person name="Bu F."/>
            <person name="Rutten L."/>
            <person name="Van Zeijl A."/>
            <person name="Liu W."/>
            <person name="Santuari L."/>
            <person name="Cao Q."/>
            <person name="Sharma T."/>
            <person name="Shen D."/>
            <person name="Roswanjaya Y."/>
            <person name="Wardhani T."/>
            <person name="Kalhor M.S."/>
            <person name="Jansen J."/>
            <person name="Van den Hoogen J."/>
            <person name="Gungor B."/>
            <person name="Hartog M."/>
            <person name="Hontelez J."/>
            <person name="Verver J."/>
            <person name="Yang W.-C."/>
            <person name="Schijlen E."/>
            <person name="Repin R."/>
            <person name="Schilthuizen M."/>
            <person name="Schranz E."/>
            <person name="Heidstra R."/>
            <person name="Miyata K."/>
            <person name="Fedorova E."/>
            <person name="Kohlen W."/>
            <person name="Bisseling T."/>
            <person name="Smit S."/>
            <person name="Geurts R."/>
        </authorList>
    </citation>
    <scope>NUCLEOTIDE SEQUENCE [LARGE SCALE GENOMIC DNA]</scope>
    <source>
        <strain evidence="8">cv. WU1-14</strain>
    </source>
</reference>
<dbReference type="GO" id="GO:0016020">
    <property type="term" value="C:membrane"/>
    <property type="evidence" value="ECO:0007669"/>
    <property type="project" value="UniProtKB-SubCell"/>
</dbReference>
<dbReference type="OrthoDB" id="191334at2759"/>
<dbReference type="EMBL" id="JXTB01000008">
    <property type="protein sequence ID" value="PON78662.1"/>
    <property type="molecule type" value="Genomic_DNA"/>
</dbReference>